<evidence type="ECO:0000256" key="8">
    <source>
        <dbReference type="ARBA" id="ARBA00023002"/>
    </source>
</evidence>
<dbReference type="SUPFAM" id="SSF81383">
    <property type="entry name" value="F-box domain"/>
    <property type="match status" value="1"/>
</dbReference>
<evidence type="ECO:0000259" key="16">
    <source>
        <dbReference type="PROSITE" id="PS51775"/>
    </source>
</evidence>
<proteinExistence type="inferred from homology"/>
<name>A0A8X8WX12_SALSN</name>
<feature type="region of interest" description="Disordered" evidence="13">
    <location>
        <begin position="564"/>
        <end position="632"/>
    </location>
</feature>
<evidence type="ECO:0000256" key="5">
    <source>
        <dbReference type="ARBA" id="ARBA00022692"/>
    </source>
</evidence>
<comment type="similarity">
    <text evidence="4">Belongs to the JARID1 histone demethylase family.</text>
</comment>
<keyword evidence="6" id="KW-0479">Metal-binding</keyword>
<evidence type="ECO:0000256" key="4">
    <source>
        <dbReference type="ARBA" id="ARBA00006801"/>
    </source>
</evidence>
<comment type="cofactor">
    <cofactor evidence="1">
        <name>Fe(2+)</name>
        <dbReference type="ChEBI" id="CHEBI:29033"/>
    </cofactor>
</comment>
<feature type="compositionally biased region" description="Basic residues" evidence="13">
    <location>
        <begin position="566"/>
        <end position="581"/>
    </location>
</feature>
<feature type="coiled-coil region" evidence="12">
    <location>
        <begin position="76"/>
        <end position="103"/>
    </location>
</feature>
<dbReference type="SMART" id="SM00256">
    <property type="entry name" value="FBOX"/>
    <property type="match status" value="1"/>
</dbReference>
<keyword evidence="8" id="KW-0560">Oxidoreductase</keyword>
<evidence type="ECO:0008006" key="19">
    <source>
        <dbReference type="Google" id="ProtNLM"/>
    </source>
</evidence>
<dbReference type="Pfam" id="PF04576">
    <property type="entry name" value="Zein-binding"/>
    <property type="match status" value="1"/>
</dbReference>
<evidence type="ECO:0000256" key="6">
    <source>
        <dbReference type="ARBA" id="ARBA00022723"/>
    </source>
</evidence>
<dbReference type="PROSITE" id="PS50181">
    <property type="entry name" value="FBOX"/>
    <property type="match status" value="1"/>
</dbReference>
<keyword evidence="7" id="KW-1133">Transmembrane helix</keyword>
<dbReference type="GO" id="GO:0016491">
    <property type="term" value="F:oxidoreductase activity"/>
    <property type="evidence" value="ECO:0007669"/>
    <property type="project" value="UniProtKB-KW"/>
</dbReference>
<evidence type="ECO:0000259" key="15">
    <source>
        <dbReference type="PROSITE" id="PS51184"/>
    </source>
</evidence>
<dbReference type="InterPro" id="IPR041667">
    <property type="entry name" value="Cupin_8"/>
</dbReference>
<evidence type="ECO:0000256" key="10">
    <source>
        <dbReference type="ARBA" id="ARBA00023136"/>
    </source>
</evidence>
<dbReference type="PROSITE" id="PS51184">
    <property type="entry name" value="JMJC"/>
    <property type="match status" value="1"/>
</dbReference>
<dbReference type="Pfam" id="PF12937">
    <property type="entry name" value="F-box-like"/>
    <property type="match status" value="1"/>
</dbReference>
<dbReference type="InterPro" id="IPR007656">
    <property type="entry name" value="GTD-bd"/>
</dbReference>
<feature type="domain" description="JmjC" evidence="15">
    <location>
        <begin position="850"/>
        <end position="1010"/>
    </location>
</feature>
<dbReference type="InterPro" id="IPR001810">
    <property type="entry name" value="F-box_dom"/>
</dbReference>
<keyword evidence="9" id="KW-0408">Iron</keyword>
<evidence type="ECO:0000256" key="3">
    <source>
        <dbReference type="ARBA" id="ARBA00004370"/>
    </source>
</evidence>
<evidence type="ECO:0000256" key="11">
    <source>
        <dbReference type="ARBA" id="ARBA00023242"/>
    </source>
</evidence>
<accession>A0A8X8WX12</accession>
<comment type="caution">
    <text evidence="17">The sequence shown here is derived from an EMBL/GenBank/DDBJ whole genome shotgun (WGS) entry which is preliminary data.</text>
</comment>
<keyword evidence="11" id="KW-0539">Nucleus</keyword>
<dbReference type="Gene3D" id="2.60.120.650">
    <property type="entry name" value="Cupin"/>
    <property type="match status" value="1"/>
</dbReference>
<dbReference type="GO" id="GO:0005634">
    <property type="term" value="C:nucleus"/>
    <property type="evidence" value="ECO:0007669"/>
    <property type="project" value="UniProtKB-SubCell"/>
</dbReference>
<dbReference type="PROSITE" id="PS51775">
    <property type="entry name" value="GTD_BINDING"/>
    <property type="match status" value="1"/>
</dbReference>
<comment type="subcellular location">
    <subcellularLocation>
        <location evidence="3">Membrane</location>
    </subcellularLocation>
    <subcellularLocation>
        <location evidence="2">Nucleus</location>
    </subcellularLocation>
</comment>
<evidence type="ECO:0000256" key="9">
    <source>
        <dbReference type="ARBA" id="ARBA00023004"/>
    </source>
</evidence>
<keyword evidence="18" id="KW-1185">Reference proteome</keyword>
<evidence type="ECO:0000256" key="7">
    <source>
        <dbReference type="ARBA" id="ARBA00022989"/>
    </source>
</evidence>
<dbReference type="GO" id="GO:0080115">
    <property type="term" value="F:myosin XI tail binding"/>
    <property type="evidence" value="ECO:0007669"/>
    <property type="project" value="UniProtKB-ARBA"/>
</dbReference>
<dbReference type="Pfam" id="PF13621">
    <property type="entry name" value="Cupin_8"/>
    <property type="match status" value="1"/>
</dbReference>
<evidence type="ECO:0000256" key="1">
    <source>
        <dbReference type="ARBA" id="ARBA00001954"/>
    </source>
</evidence>
<dbReference type="Proteomes" id="UP000298416">
    <property type="component" value="Unassembled WGS sequence"/>
</dbReference>
<keyword evidence="12" id="KW-0175">Coiled coil</keyword>
<keyword evidence="5" id="KW-0812">Transmembrane</keyword>
<evidence type="ECO:0000256" key="2">
    <source>
        <dbReference type="ARBA" id="ARBA00004123"/>
    </source>
</evidence>
<gene>
    <name evidence="17" type="ORF">SASPL_138492</name>
</gene>
<evidence type="ECO:0000313" key="17">
    <source>
        <dbReference type="EMBL" id="KAG6401628.1"/>
    </source>
</evidence>
<dbReference type="FunFam" id="2.60.120.650:FF:000045">
    <property type="entry name" value="F-box protein At1g78280"/>
    <property type="match status" value="1"/>
</dbReference>
<evidence type="ECO:0000313" key="18">
    <source>
        <dbReference type="Proteomes" id="UP000298416"/>
    </source>
</evidence>
<dbReference type="PANTHER" id="PTHR12480:SF21">
    <property type="entry name" value="JMJC DOMAIN-CONTAINING PROTEIN 8"/>
    <property type="match status" value="1"/>
</dbReference>
<feature type="domain" description="F-box" evidence="14">
    <location>
        <begin position="654"/>
        <end position="700"/>
    </location>
</feature>
<feature type="coiled-coil region" evidence="12">
    <location>
        <begin position="394"/>
        <end position="421"/>
    </location>
</feature>
<keyword evidence="10" id="KW-0472">Membrane</keyword>
<dbReference type="InterPro" id="IPR036047">
    <property type="entry name" value="F-box-like_dom_sf"/>
</dbReference>
<dbReference type="InterPro" id="IPR003347">
    <property type="entry name" value="JmjC_dom"/>
</dbReference>
<evidence type="ECO:0000259" key="14">
    <source>
        <dbReference type="PROSITE" id="PS50181"/>
    </source>
</evidence>
<dbReference type="GO" id="GO:0000987">
    <property type="term" value="F:cis-regulatory region sequence-specific DNA binding"/>
    <property type="evidence" value="ECO:0007669"/>
    <property type="project" value="TreeGrafter"/>
</dbReference>
<feature type="compositionally biased region" description="Polar residues" evidence="13">
    <location>
        <begin position="623"/>
        <end position="632"/>
    </location>
</feature>
<evidence type="ECO:0000256" key="12">
    <source>
        <dbReference type="SAM" id="Coils"/>
    </source>
</evidence>
<dbReference type="GO" id="GO:0016020">
    <property type="term" value="C:membrane"/>
    <property type="evidence" value="ECO:0007669"/>
    <property type="project" value="UniProtKB-SubCell"/>
</dbReference>
<evidence type="ECO:0000256" key="13">
    <source>
        <dbReference type="SAM" id="MobiDB-lite"/>
    </source>
</evidence>
<dbReference type="PANTHER" id="PTHR12480">
    <property type="entry name" value="ARGININE DEMETHYLASE AND LYSYL-HYDROXYLASE JMJD"/>
    <property type="match status" value="1"/>
</dbReference>
<dbReference type="EMBL" id="PNBA02000014">
    <property type="protein sequence ID" value="KAG6401628.1"/>
    <property type="molecule type" value="Genomic_DNA"/>
</dbReference>
<dbReference type="AlphaFoldDB" id="A0A8X8WX12"/>
<organism evidence="17">
    <name type="scientific">Salvia splendens</name>
    <name type="common">Scarlet sage</name>
    <dbReference type="NCBI Taxonomy" id="180675"/>
    <lineage>
        <taxon>Eukaryota</taxon>
        <taxon>Viridiplantae</taxon>
        <taxon>Streptophyta</taxon>
        <taxon>Embryophyta</taxon>
        <taxon>Tracheophyta</taxon>
        <taxon>Spermatophyta</taxon>
        <taxon>Magnoliopsida</taxon>
        <taxon>eudicotyledons</taxon>
        <taxon>Gunneridae</taxon>
        <taxon>Pentapetalae</taxon>
        <taxon>asterids</taxon>
        <taxon>lamiids</taxon>
        <taxon>Lamiales</taxon>
        <taxon>Lamiaceae</taxon>
        <taxon>Nepetoideae</taxon>
        <taxon>Mentheae</taxon>
        <taxon>Salviinae</taxon>
        <taxon>Salvia</taxon>
        <taxon>Salvia subgen. Calosphace</taxon>
        <taxon>core Calosphace</taxon>
    </lineage>
</organism>
<dbReference type="GO" id="GO:0046872">
    <property type="term" value="F:metal ion binding"/>
    <property type="evidence" value="ECO:0007669"/>
    <property type="project" value="UniProtKB-KW"/>
</dbReference>
<sequence length="1097" mass="124535">MGSDDSLRSMSHVQCCDCGCSCSMSGSALSESCLRSVKRKYDDDEEGNKFTVPGLVVPQNARVEVENECMALRETVTSQQQTIQDLLIELDEERNASSSAANEAMSMILRLQREKAEVHMEARQFKRFAEEKMAHDQQVALALDDLLYKREQAVHSLTCEIQVYKHRMLSFGLTESEAGGEKVVGQNTSMTENLEGQYEFPGYDNYPPLKCNINESQAYPDGDDETADIEKYPFGETPHSRYELRDFEYKLNEFERSPTRTIEPDREYFGTKNMLEKVIVGQSPRRPNLLRKLSTDSSYSQFGMVKEMSPDFVPDSPKYGGSFRKTTFSHLDLNPNYRKVDSASEVGDDISDRVYTIDSIHQRSAVNGVMDHKGSDGSVYEDYSKSSQVSLDHSDVMNLEMQKLYARLQALEADRESMRQALISVGTDKAQMILLKEIAENLCKEMTPAKAMHIQKKPVTKGLNSISLLKRVVLWRRNARRSRYTFGMSAKNEGLLMLLDKASVIITTVWMLSGFELFWCLDFGKRVRGLSFLFASIPAYTLRRLQPPPTSPLLKMLSSKNLWVKARSKKSKKSRVTHSKRPNSATKKQKLEFRKQATGVAAPPHSLTEEEELEQTEEGKFSLKNSAQSHSHGVQPLGNLYFSSSPTNSRNTGLGNLQIFTDELLLEILAYLSGTQLGVLSTVSKSFYVFCNQEPLWRNLVLDTCQNRFLYKGTWKNTFVSSYKSSFNIVSSGVRVRDFYSDYLFQSWLCANLEMKPEWVERDNIVRRRGISVDEFISSFEEPNKPVLLEGCLDKWPAMEKWDREYLVEVCGDEQFSVGPVQMKLGDYFRYSDQVKEERPLYLFDPKFAEKVPQLGMDYGVPEYFSEDLFSVLGSERPDYRWIIIGPAGSGSSFHIDPNSTSAWNAVVRGSKKWVLFPPDVVPPGVHPSPDGAEVACPVSIIEWFMNFYSAMKSWEKSPIECICKAGEVIFVPNGWWHLVINLEDSVAITQNFASSAITSSYQLKAWQCYGLSYVVLMRNLLNVLDFLKRPNASSLVSGTRDRGNLHDKFKKAIDTALPATIAELKVKAEEKEKQAKKVSFWETVTDSKVGAFKFSF</sequence>
<feature type="domain" description="GTD-binding" evidence="16">
    <location>
        <begin position="67"/>
        <end position="165"/>
    </location>
</feature>
<dbReference type="SMART" id="SM00558">
    <property type="entry name" value="JmjC"/>
    <property type="match status" value="1"/>
</dbReference>
<reference evidence="17" key="1">
    <citation type="submission" date="2018-01" db="EMBL/GenBank/DDBJ databases">
        <authorList>
            <person name="Mao J.F."/>
        </authorList>
    </citation>
    <scope>NUCLEOTIDE SEQUENCE</scope>
    <source>
        <strain evidence="17">Huo1</strain>
        <tissue evidence="17">Leaf</tissue>
    </source>
</reference>
<reference evidence="17" key="2">
    <citation type="submission" date="2020-08" db="EMBL/GenBank/DDBJ databases">
        <title>Plant Genome Project.</title>
        <authorList>
            <person name="Zhang R.-G."/>
        </authorList>
    </citation>
    <scope>NUCLEOTIDE SEQUENCE</scope>
    <source>
        <strain evidence="17">Huo1</strain>
        <tissue evidence="17">Leaf</tissue>
    </source>
</reference>
<dbReference type="Gene3D" id="1.20.1280.50">
    <property type="match status" value="1"/>
</dbReference>
<dbReference type="SUPFAM" id="SSF51197">
    <property type="entry name" value="Clavaminate synthase-like"/>
    <property type="match status" value="1"/>
</dbReference>
<dbReference type="InterPro" id="IPR050910">
    <property type="entry name" value="JMJD6_ArgDemeth/LysHydrox"/>
</dbReference>
<protein>
    <recommendedName>
        <fullName evidence="19">Histone arginine demethylase JMJD6</fullName>
    </recommendedName>
</protein>